<feature type="compositionally biased region" description="Low complexity" evidence="5">
    <location>
        <begin position="423"/>
        <end position="444"/>
    </location>
</feature>
<dbReference type="PANTHER" id="PTHR10272:SF7">
    <property type="entry name" value="PHOSPHOLIPASE-RELATED"/>
    <property type="match status" value="1"/>
</dbReference>
<evidence type="ECO:0000256" key="3">
    <source>
        <dbReference type="ARBA" id="ARBA00022963"/>
    </source>
</evidence>
<evidence type="ECO:0000313" key="6">
    <source>
        <dbReference type="EMBL" id="RMY99913.1"/>
    </source>
</evidence>
<keyword evidence="3" id="KW-0442">Lipid degradation</keyword>
<feature type="region of interest" description="Disordered" evidence="5">
    <location>
        <begin position="552"/>
        <end position="669"/>
    </location>
</feature>
<organism evidence="6 7">
    <name type="scientific">Hortaea werneckii</name>
    <name type="common">Black yeast</name>
    <name type="synonym">Cladosporium werneckii</name>
    <dbReference type="NCBI Taxonomy" id="91943"/>
    <lineage>
        <taxon>Eukaryota</taxon>
        <taxon>Fungi</taxon>
        <taxon>Dikarya</taxon>
        <taxon>Ascomycota</taxon>
        <taxon>Pezizomycotina</taxon>
        <taxon>Dothideomycetes</taxon>
        <taxon>Dothideomycetidae</taxon>
        <taxon>Mycosphaerellales</taxon>
        <taxon>Teratosphaeriaceae</taxon>
        <taxon>Hortaea</taxon>
    </lineage>
</organism>
<dbReference type="VEuPathDB" id="FungiDB:BTJ68_06732"/>
<feature type="compositionally biased region" description="Polar residues" evidence="5">
    <location>
        <begin position="643"/>
        <end position="654"/>
    </location>
</feature>
<dbReference type="GO" id="GO:0003847">
    <property type="term" value="F:1-alkyl-2-acetylglycerophosphocholine esterase activity"/>
    <property type="evidence" value="ECO:0007669"/>
    <property type="project" value="UniProtKB-EC"/>
</dbReference>
<name>A0A3M7GFN9_HORWE</name>
<feature type="compositionally biased region" description="Low complexity" evidence="5">
    <location>
        <begin position="592"/>
        <end position="611"/>
    </location>
</feature>
<reference evidence="6 7" key="1">
    <citation type="journal article" date="2018" name="BMC Genomics">
        <title>Genomic evidence for intraspecific hybridization in a clonal and extremely halotolerant yeast.</title>
        <authorList>
            <person name="Gostincar C."/>
            <person name="Stajich J.E."/>
            <person name="Zupancic J."/>
            <person name="Zalar P."/>
            <person name="Gunde-Cimerman N."/>
        </authorList>
    </citation>
    <scope>NUCLEOTIDE SEQUENCE [LARGE SCALE GENOMIC DNA]</scope>
    <source>
        <strain evidence="6 7">EXF-562</strain>
    </source>
</reference>
<dbReference type="Proteomes" id="UP000280598">
    <property type="component" value="Unassembled WGS sequence"/>
</dbReference>
<dbReference type="PANTHER" id="PTHR10272">
    <property type="entry name" value="PLATELET-ACTIVATING FACTOR ACETYLHYDROLASE"/>
    <property type="match status" value="1"/>
</dbReference>
<feature type="compositionally biased region" description="Polar residues" evidence="5">
    <location>
        <begin position="445"/>
        <end position="455"/>
    </location>
</feature>
<feature type="region of interest" description="Disordered" evidence="5">
    <location>
        <begin position="392"/>
        <end position="473"/>
    </location>
</feature>
<dbReference type="SUPFAM" id="SSF53474">
    <property type="entry name" value="alpha/beta-Hydrolases"/>
    <property type="match status" value="1"/>
</dbReference>
<feature type="compositionally biased region" description="Basic and acidic residues" evidence="5">
    <location>
        <begin position="552"/>
        <end position="563"/>
    </location>
</feature>
<keyword evidence="2" id="KW-0378">Hydrolase</keyword>
<sequence>MSRSECRSHYVPRVDYTSAPAMSSWFPSLNPINSFPPYHGPYEVGTVDVEVPTADIPPVSDAPEGAQPTVSFRIFYPCVKPAKDEEDRPVRWVPQPQRINIASVIKYVGLSERVAGALSYLPQLLYWVKLPAHRNARLLDPPTSNSRWPVTFFSHGLAGSRNAYSQICGELASNGMVVIALDHRDGSSPVQYVRETADTPAHVVYPTHIPHSPLTDEVHEARDKQLRIRIWEICMAYEALVKIDRGHKTDNLDLNTSWTTKGRKEVLDQFSDMLDIQRPGKVTWAGHSFGAATMVQLLKSVFYNSERSENDGKPLITPHADAAIIQQVAPESPTLLLDMWCTPLKSPFQRFLFDRPLPFYAIGGPDGSNILSVLSESFHNWKDNLNLNKLIVAKPRPSGRPSVATPTTREKGKPLPAFARLRASSPASDSGYASSSSDRSASADQPQPSQVSESIATAEVSPAKATSKGGNASTAGPHMFYVGTSQHFNQSDYGILFPWLAQKFTKAEEPERCLELNIRAMVQVLREAGIELSGEDDRDILSREQDHIRRWHPISHDGQEENHVPSASSGSGTADIETPSPSSDNLPPPHSPSNTTPSSPTTESHSPQSSHQLERRKPAHPTHRSPEVQAQLARDTQEAEMSPTGTLTMGQKTDAQLERMGSLELPGPA</sequence>
<accession>A0A3M7GFN9</accession>
<gene>
    <name evidence="6" type="ORF">D0860_08160</name>
</gene>
<keyword evidence="4" id="KW-0443">Lipid metabolism</keyword>
<evidence type="ECO:0000256" key="4">
    <source>
        <dbReference type="ARBA" id="ARBA00023098"/>
    </source>
</evidence>
<dbReference type="InterPro" id="IPR029058">
    <property type="entry name" value="AB_hydrolase_fold"/>
</dbReference>
<dbReference type="AlphaFoldDB" id="A0A3M7GFN9"/>
<evidence type="ECO:0000256" key="1">
    <source>
        <dbReference type="ARBA" id="ARBA00013201"/>
    </source>
</evidence>
<dbReference type="Pfam" id="PF03403">
    <property type="entry name" value="PAF-AH_p_II"/>
    <property type="match status" value="1"/>
</dbReference>
<dbReference type="EC" id="3.1.1.47" evidence="1"/>
<evidence type="ECO:0000256" key="5">
    <source>
        <dbReference type="SAM" id="MobiDB-lite"/>
    </source>
</evidence>
<dbReference type="EMBL" id="QWIS01000259">
    <property type="protein sequence ID" value="RMY99913.1"/>
    <property type="molecule type" value="Genomic_DNA"/>
</dbReference>
<protein>
    <recommendedName>
        <fullName evidence="1">1-alkyl-2-acetylglycerophosphocholine esterase</fullName>
        <ecNumber evidence="1">3.1.1.47</ecNumber>
    </recommendedName>
</protein>
<dbReference type="Gene3D" id="3.40.50.1820">
    <property type="entry name" value="alpha/beta hydrolase"/>
    <property type="match status" value="1"/>
</dbReference>
<comment type="caution">
    <text evidence="6">The sequence shown here is derived from an EMBL/GenBank/DDBJ whole genome shotgun (WGS) entry which is preliminary data.</text>
</comment>
<evidence type="ECO:0000313" key="7">
    <source>
        <dbReference type="Proteomes" id="UP000280598"/>
    </source>
</evidence>
<dbReference type="GO" id="GO:0016042">
    <property type="term" value="P:lipid catabolic process"/>
    <property type="evidence" value="ECO:0007669"/>
    <property type="project" value="UniProtKB-KW"/>
</dbReference>
<proteinExistence type="predicted"/>
<evidence type="ECO:0000256" key="2">
    <source>
        <dbReference type="ARBA" id="ARBA00022801"/>
    </source>
</evidence>